<dbReference type="AlphaFoldDB" id="A0A3B0ZDP7"/>
<dbReference type="Pfam" id="PF13501">
    <property type="entry name" value="SoxY"/>
    <property type="match status" value="1"/>
</dbReference>
<dbReference type="InterPro" id="IPR038162">
    <property type="entry name" value="SoxY_sf"/>
</dbReference>
<dbReference type="InterPro" id="IPR032711">
    <property type="entry name" value="SoxY"/>
</dbReference>
<dbReference type="Gene3D" id="2.60.40.2470">
    <property type="entry name" value="SoxY domain"/>
    <property type="match status" value="1"/>
</dbReference>
<accession>A0A3B0ZDP7</accession>
<sequence length="149" mass="16403">MPLSRRKVIKAVVTLSPYLALFPHSLFAAWPKQAFDARTIEPALLVLYGDNQQILSDEIEMKLDKRIESGDSASVTVSTTLSDVESISLLVRENTPPLAASFYFDPMGIPYVSTRLKLAQSGEVIAVVKTTHGLYFQQKSITVIEGSCI</sequence>
<organism evidence="2">
    <name type="scientific">hydrothermal vent metagenome</name>
    <dbReference type="NCBI Taxonomy" id="652676"/>
    <lineage>
        <taxon>unclassified sequences</taxon>
        <taxon>metagenomes</taxon>
        <taxon>ecological metagenomes</taxon>
    </lineage>
</organism>
<reference evidence="2" key="1">
    <citation type="submission" date="2018-06" db="EMBL/GenBank/DDBJ databases">
        <authorList>
            <person name="Zhirakovskaya E."/>
        </authorList>
    </citation>
    <scope>NUCLEOTIDE SEQUENCE</scope>
</reference>
<gene>
    <name evidence="2" type="ORF">MNBD_GAMMA18-1803</name>
</gene>
<dbReference type="EMBL" id="UOFP01000134">
    <property type="protein sequence ID" value="VAW86313.1"/>
    <property type="molecule type" value="Genomic_DNA"/>
</dbReference>
<proteinExistence type="predicted"/>
<feature type="domain" description="Ig-like SoxY" evidence="1">
    <location>
        <begin position="47"/>
        <end position="148"/>
    </location>
</feature>
<evidence type="ECO:0000259" key="1">
    <source>
        <dbReference type="Pfam" id="PF13501"/>
    </source>
</evidence>
<name>A0A3B0ZDP7_9ZZZZ</name>
<protein>
    <recommendedName>
        <fullName evidence="1">Ig-like SoxY domain-containing protein</fullName>
    </recommendedName>
</protein>
<evidence type="ECO:0000313" key="2">
    <source>
        <dbReference type="EMBL" id="VAW86313.1"/>
    </source>
</evidence>